<keyword evidence="2" id="KW-1185">Reference proteome</keyword>
<sequence length="63" mass="6689">MGSGLTARRWPVGFFNGDATDNALASAEWDGPDRIRLATEGGEVFVVALDPETGRPERTVQAG</sequence>
<protein>
    <submittedName>
        <fullName evidence="1">Uncharacterized protein</fullName>
    </submittedName>
</protein>
<accession>A0ABZ1TTU1</accession>
<organism evidence="1 2">
    <name type="scientific">Kitasatospora purpeofusca</name>
    <dbReference type="NCBI Taxonomy" id="67352"/>
    <lineage>
        <taxon>Bacteria</taxon>
        <taxon>Bacillati</taxon>
        <taxon>Actinomycetota</taxon>
        <taxon>Actinomycetes</taxon>
        <taxon>Kitasatosporales</taxon>
        <taxon>Streptomycetaceae</taxon>
        <taxon>Kitasatospora</taxon>
    </lineage>
</organism>
<evidence type="ECO:0000313" key="2">
    <source>
        <dbReference type="Proteomes" id="UP001432222"/>
    </source>
</evidence>
<reference evidence="1" key="1">
    <citation type="submission" date="2022-10" db="EMBL/GenBank/DDBJ databases">
        <title>The complete genomes of actinobacterial strains from the NBC collection.</title>
        <authorList>
            <person name="Joergensen T.S."/>
            <person name="Alvarez Arevalo M."/>
            <person name="Sterndorff E.B."/>
            <person name="Faurdal D."/>
            <person name="Vuksanovic O."/>
            <person name="Mourched A.-S."/>
            <person name="Charusanti P."/>
            <person name="Shaw S."/>
            <person name="Blin K."/>
            <person name="Weber T."/>
        </authorList>
    </citation>
    <scope>NUCLEOTIDE SEQUENCE</scope>
    <source>
        <strain evidence="1">NBC_00222</strain>
    </source>
</reference>
<proteinExistence type="predicted"/>
<dbReference type="Proteomes" id="UP001432222">
    <property type="component" value="Chromosome"/>
</dbReference>
<evidence type="ECO:0000313" key="1">
    <source>
        <dbReference type="EMBL" id="WUQ82378.1"/>
    </source>
</evidence>
<dbReference type="EMBL" id="CP108110">
    <property type="protein sequence ID" value="WUQ82378.1"/>
    <property type="molecule type" value="Genomic_DNA"/>
</dbReference>
<gene>
    <name evidence="1" type="ORF">OHA16_04950</name>
</gene>
<dbReference type="RefSeq" id="WP_328953445.1">
    <property type="nucleotide sequence ID" value="NZ_CP108110.1"/>
</dbReference>
<name>A0ABZ1TTU1_9ACTN</name>